<keyword evidence="1" id="KW-1133">Transmembrane helix</keyword>
<feature type="transmembrane region" description="Helical" evidence="1">
    <location>
        <begin position="91"/>
        <end position="115"/>
    </location>
</feature>
<protein>
    <submittedName>
        <fullName evidence="2">Uncharacterized protein</fullName>
    </submittedName>
</protein>
<gene>
    <name evidence="2" type="ORF">TCON_0426</name>
</gene>
<proteinExistence type="predicted"/>
<dbReference type="EMBL" id="SBIQ01000016">
    <property type="protein sequence ID" value="KAF7684381.1"/>
    <property type="molecule type" value="Genomic_DNA"/>
</dbReference>
<keyword evidence="1" id="KW-0472">Membrane</keyword>
<organism evidence="2 3">
    <name type="scientific">Astathelohania contejeani</name>
    <dbReference type="NCBI Taxonomy" id="164912"/>
    <lineage>
        <taxon>Eukaryota</taxon>
        <taxon>Fungi</taxon>
        <taxon>Fungi incertae sedis</taxon>
        <taxon>Microsporidia</taxon>
        <taxon>Astathelohaniidae</taxon>
        <taxon>Astathelohania</taxon>
    </lineage>
</organism>
<accession>A0ABQ7I1X5</accession>
<sequence>MASQYTIKASIIIFVFSIFIILAFENEYPLLEHINELIEAAMGYENKIFHMVGIMLIPLTNIILWLILCAFARYTPENRRSAIKCKNSSFVFYFMSLLLGLTCVHTLFAIANFFHINYSDFLYFSSNIKKIDDKIGFYLFVFFDIFNVLFITIAYILSVIIYEFKEMWRISEFSIADLWFINMKCLMYFLCPAVIGLLFNIYILCHICVKIGNILPLKIGYFFIYSTAMSVISIGVPLFLYSDITDIDPLRKGISINNS</sequence>
<dbReference type="Proteomes" id="UP001516464">
    <property type="component" value="Unassembled WGS sequence"/>
</dbReference>
<feature type="transmembrane region" description="Helical" evidence="1">
    <location>
        <begin position="185"/>
        <end position="209"/>
    </location>
</feature>
<evidence type="ECO:0000313" key="2">
    <source>
        <dbReference type="EMBL" id="KAF7684381.1"/>
    </source>
</evidence>
<comment type="caution">
    <text evidence="2">The sequence shown here is derived from an EMBL/GenBank/DDBJ whole genome shotgun (WGS) entry which is preliminary data.</text>
</comment>
<evidence type="ECO:0000256" key="1">
    <source>
        <dbReference type="SAM" id="Phobius"/>
    </source>
</evidence>
<name>A0ABQ7I1X5_9MICR</name>
<feature type="transmembrane region" description="Helical" evidence="1">
    <location>
        <begin position="221"/>
        <end position="241"/>
    </location>
</feature>
<feature type="transmembrane region" description="Helical" evidence="1">
    <location>
        <begin position="48"/>
        <end position="71"/>
    </location>
</feature>
<feature type="transmembrane region" description="Helical" evidence="1">
    <location>
        <begin position="135"/>
        <end position="164"/>
    </location>
</feature>
<feature type="transmembrane region" description="Helical" evidence="1">
    <location>
        <begin position="7"/>
        <end position="24"/>
    </location>
</feature>
<reference evidence="2 3" key="1">
    <citation type="submission" date="2019-01" db="EMBL/GenBank/DDBJ databases">
        <title>Genomes sequencing and comparative genomics of infectious freshwater microsporidia, Cucumispora dikerogammari and Thelohania contejeani.</title>
        <authorList>
            <person name="Cormier A."/>
            <person name="Giraud I."/>
            <person name="Wattier R."/>
            <person name="Teixeira M."/>
            <person name="Grandjean F."/>
            <person name="Rigaud T."/>
            <person name="Cordaux R."/>
        </authorList>
    </citation>
    <scope>NUCLEOTIDE SEQUENCE [LARGE SCALE GENOMIC DNA]</scope>
    <source>
        <strain evidence="2">T1</strain>
        <tissue evidence="2">Spores</tissue>
    </source>
</reference>
<keyword evidence="3" id="KW-1185">Reference proteome</keyword>
<keyword evidence="1" id="KW-0812">Transmembrane</keyword>
<evidence type="ECO:0000313" key="3">
    <source>
        <dbReference type="Proteomes" id="UP001516464"/>
    </source>
</evidence>